<dbReference type="Pfam" id="PF01300">
    <property type="entry name" value="Sua5_yciO_yrdC"/>
    <property type="match status" value="1"/>
</dbReference>
<evidence type="ECO:0000256" key="11">
    <source>
        <dbReference type="ARBA" id="ARBA00029774"/>
    </source>
</evidence>
<evidence type="ECO:0000313" key="16">
    <source>
        <dbReference type="EMBL" id="SDK15407.1"/>
    </source>
</evidence>
<evidence type="ECO:0000313" key="17">
    <source>
        <dbReference type="Proteomes" id="UP000198694"/>
    </source>
</evidence>
<protein>
    <recommendedName>
        <fullName evidence="4 13">Threonylcarbamoyl-AMP synthase</fullName>
        <shortName evidence="13">TC-AMP synthase</shortName>
        <ecNumber evidence="3 13">2.7.7.87</ecNumber>
    </recommendedName>
    <alternativeName>
        <fullName evidence="11 13">L-threonylcarbamoyladenylate synthase</fullName>
    </alternativeName>
</protein>
<evidence type="ECO:0000256" key="9">
    <source>
        <dbReference type="ARBA" id="ARBA00022741"/>
    </source>
</evidence>
<dbReference type="Gene3D" id="3.90.870.10">
    <property type="entry name" value="DHBP synthase"/>
    <property type="match status" value="1"/>
</dbReference>
<evidence type="ECO:0000256" key="8">
    <source>
        <dbReference type="ARBA" id="ARBA00022695"/>
    </source>
</evidence>
<evidence type="ECO:0000256" key="5">
    <source>
        <dbReference type="ARBA" id="ARBA00022490"/>
    </source>
</evidence>
<evidence type="ECO:0000256" key="6">
    <source>
        <dbReference type="ARBA" id="ARBA00022679"/>
    </source>
</evidence>
<keyword evidence="7 13" id="KW-0819">tRNA processing</keyword>
<feature type="binding site" evidence="14">
    <location>
        <position position="61"/>
    </location>
    <ligand>
        <name>ATP</name>
        <dbReference type="ChEBI" id="CHEBI:30616"/>
    </ligand>
</feature>
<dbReference type="PANTHER" id="PTHR17490:SF16">
    <property type="entry name" value="THREONYLCARBAMOYL-AMP SYNTHASE"/>
    <property type="match status" value="1"/>
</dbReference>
<feature type="domain" description="YrdC-like" evidence="15">
    <location>
        <begin position="16"/>
        <end position="202"/>
    </location>
</feature>
<dbReference type="GO" id="GO:0003725">
    <property type="term" value="F:double-stranded RNA binding"/>
    <property type="evidence" value="ECO:0007669"/>
    <property type="project" value="UniProtKB-UniRule"/>
</dbReference>
<keyword evidence="5 13" id="KW-0963">Cytoplasm</keyword>
<dbReference type="GO" id="GO:0000049">
    <property type="term" value="F:tRNA binding"/>
    <property type="evidence" value="ECO:0007669"/>
    <property type="project" value="TreeGrafter"/>
</dbReference>
<dbReference type="InterPro" id="IPR038385">
    <property type="entry name" value="Sua5/YwlC_C"/>
</dbReference>
<evidence type="ECO:0000256" key="12">
    <source>
        <dbReference type="ARBA" id="ARBA00048366"/>
    </source>
</evidence>
<dbReference type="InterPro" id="IPR005145">
    <property type="entry name" value="Sua5_C"/>
</dbReference>
<dbReference type="PANTHER" id="PTHR17490">
    <property type="entry name" value="SUA5"/>
    <property type="match status" value="1"/>
</dbReference>
<evidence type="ECO:0000259" key="15">
    <source>
        <dbReference type="PROSITE" id="PS51163"/>
    </source>
</evidence>
<dbReference type="STRING" id="407036.SAMN05216243_2067"/>
<keyword evidence="17" id="KW-1185">Reference proteome</keyword>
<comment type="similarity">
    <text evidence="2 13">Belongs to the SUA5 family.</text>
</comment>
<dbReference type="Pfam" id="PF03481">
    <property type="entry name" value="Sua5_C"/>
    <property type="match status" value="1"/>
</dbReference>
<gene>
    <name evidence="16" type="ORF">SAMN05216243_2067</name>
</gene>
<comment type="subcellular location">
    <subcellularLocation>
        <location evidence="1 13">Cytoplasm</location>
    </subcellularLocation>
</comment>
<evidence type="ECO:0000256" key="3">
    <source>
        <dbReference type="ARBA" id="ARBA00012584"/>
    </source>
</evidence>
<comment type="function">
    <text evidence="13">Required for the formation of a threonylcarbamoyl group on adenosine at position 37 (t(6)A37) in tRNAs that read codons beginning with adenine.</text>
</comment>
<dbReference type="InterPro" id="IPR017945">
    <property type="entry name" value="DHBP_synth_RibB-like_a/b_dom"/>
</dbReference>
<feature type="binding site" evidence="14">
    <location>
        <position position="184"/>
    </location>
    <ligand>
        <name>L-threonine</name>
        <dbReference type="ChEBI" id="CHEBI:57926"/>
    </ligand>
</feature>
<dbReference type="EMBL" id="FNFL01000003">
    <property type="protein sequence ID" value="SDK15407.1"/>
    <property type="molecule type" value="Genomic_DNA"/>
</dbReference>
<dbReference type="EC" id="2.7.7.87" evidence="3 13"/>
<accession>A0A1G8ZK21</accession>
<dbReference type="FunFam" id="3.40.50.11030:FF:000001">
    <property type="entry name" value="Threonylcarbamoyl-AMP synthase"/>
    <property type="match status" value="1"/>
</dbReference>
<feature type="binding site" evidence="14">
    <location>
        <position position="70"/>
    </location>
    <ligand>
        <name>L-threonine</name>
        <dbReference type="ChEBI" id="CHEBI:57926"/>
    </ligand>
</feature>
<dbReference type="GO" id="GO:0061710">
    <property type="term" value="F:L-threonylcarbamoyladenylate synthase"/>
    <property type="evidence" value="ECO:0007669"/>
    <property type="project" value="UniProtKB-EC"/>
</dbReference>
<keyword evidence="8 13" id="KW-0548">Nucleotidyltransferase</keyword>
<evidence type="ECO:0000256" key="10">
    <source>
        <dbReference type="ARBA" id="ARBA00022840"/>
    </source>
</evidence>
<dbReference type="Proteomes" id="UP000198694">
    <property type="component" value="Unassembled WGS sequence"/>
</dbReference>
<dbReference type="GO" id="GO:0005524">
    <property type="term" value="F:ATP binding"/>
    <property type="evidence" value="ECO:0007669"/>
    <property type="project" value="UniProtKB-UniRule"/>
</dbReference>
<evidence type="ECO:0000256" key="1">
    <source>
        <dbReference type="ARBA" id="ARBA00004496"/>
    </source>
</evidence>
<keyword evidence="10 13" id="KW-0067">ATP-binding</keyword>
<reference evidence="16 17" key="1">
    <citation type="submission" date="2016-10" db="EMBL/GenBank/DDBJ databases">
        <authorList>
            <person name="de Groot N.N."/>
        </authorList>
    </citation>
    <scope>NUCLEOTIDE SEQUENCE [LARGE SCALE GENOMIC DNA]</scope>
    <source>
        <strain evidence="16 17">CGMCC 1.6502</strain>
    </source>
</reference>
<dbReference type="InterPro" id="IPR006070">
    <property type="entry name" value="Sua5-like_dom"/>
</dbReference>
<dbReference type="FunFam" id="3.90.870.10:FF:000008">
    <property type="entry name" value="Threonylcarbamoyl-AMP synthase"/>
    <property type="match status" value="1"/>
</dbReference>
<dbReference type="GO" id="GO:0005737">
    <property type="term" value="C:cytoplasm"/>
    <property type="evidence" value="ECO:0007669"/>
    <property type="project" value="UniProtKB-SubCell"/>
</dbReference>
<feature type="binding site" evidence="14">
    <location>
        <position position="124"/>
    </location>
    <ligand>
        <name>L-threonine</name>
        <dbReference type="ChEBI" id="CHEBI:57926"/>
    </ligand>
</feature>
<sequence>MIDTKVWKLEEHKEIQRAVSEAAELLTDRQVVAFPTETVYGLGADATSYEAVEKIFQAKGRPSDNPLIVHFADKSQMNDYVKLIPEIAEQLLAAFTPGPLTIILKSNGTIAENVTAGLSSIAVRIPDHPVASALLQACRLPLAAPSANKSGRPSPTTANHVYDDLNGRIAGLLDGGTTGVGVESTVVDCTSNVPIILRPGGVTREQLEEVLGTVMVDPALAEQVTENEQNQTPRSPGMKYTHYAPEAPLWLVEGDAEFLQAQIDDCKQNGYKTGVIASREMAQVIRADNIKVCGSHKNLNEVAVHLYDTLRAFKKSDVDIILCETYSETGVGQAVMNRLNKAASKKLSQLY</sequence>
<feature type="binding site" evidence="14">
    <location>
        <position position="144"/>
    </location>
    <ligand>
        <name>ATP</name>
        <dbReference type="ChEBI" id="CHEBI:30616"/>
    </ligand>
</feature>
<evidence type="ECO:0000256" key="7">
    <source>
        <dbReference type="ARBA" id="ARBA00022694"/>
    </source>
</evidence>
<evidence type="ECO:0000256" key="14">
    <source>
        <dbReference type="PIRSR" id="PIRSR004930-1"/>
    </source>
</evidence>
<feature type="binding site" evidence="14">
    <location>
        <position position="65"/>
    </location>
    <ligand>
        <name>ATP</name>
        <dbReference type="ChEBI" id="CHEBI:30616"/>
    </ligand>
</feature>
<evidence type="ECO:0000256" key="4">
    <source>
        <dbReference type="ARBA" id="ARBA00015492"/>
    </source>
</evidence>
<keyword evidence="6 13" id="KW-0808">Transferase</keyword>
<name>A0A1G8ZK21_9BACI</name>
<organism evidence="16 17">
    <name type="scientific">Sediminibacillus albus</name>
    <dbReference type="NCBI Taxonomy" id="407036"/>
    <lineage>
        <taxon>Bacteria</taxon>
        <taxon>Bacillati</taxon>
        <taxon>Bacillota</taxon>
        <taxon>Bacilli</taxon>
        <taxon>Bacillales</taxon>
        <taxon>Bacillaceae</taxon>
        <taxon>Sediminibacillus</taxon>
    </lineage>
</organism>
<dbReference type="AlphaFoldDB" id="A0A1G8ZK21"/>
<feature type="binding site" evidence="14">
    <location>
        <position position="146"/>
    </location>
    <ligand>
        <name>ATP</name>
        <dbReference type="ChEBI" id="CHEBI:30616"/>
    </ligand>
</feature>
<feature type="binding site" evidence="14">
    <location>
        <position position="243"/>
    </location>
    <ligand>
        <name>ATP</name>
        <dbReference type="ChEBI" id="CHEBI:30616"/>
    </ligand>
</feature>
<evidence type="ECO:0000256" key="2">
    <source>
        <dbReference type="ARBA" id="ARBA00007663"/>
    </source>
</evidence>
<feature type="binding site" evidence="14">
    <location>
        <position position="38"/>
    </location>
    <ligand>
        <name>L-threonine</name>
        <dbReference type="ChEBI" id="CHEBI:57926"/>
    </ligand>
</feature>
<feature type="binding site" evidence="14">
    <location>
        <position position="198"/>
    </location>
    <ligand>
        <name>ATP</name>
        <dbReference type="ChEBI" id="CHEBI:30616"/>
    </ligand>
</feature>
<dbReference type="PROSITE" id="PS51163">
    <property type="entry name" value="YRDC"/>
    <property type="match status" value="1"/>
</dbReference>
<dbReference type="GO" id="GO:0006450">
    <property type="term" value="P:regulation of translational fidelity"/>
    <property type="evidence" value="ECO:0007669"/>
    <property type="project" value="TreeGrafter"/>
</dbReference>
<proteinExistence type="inferred from homology"/>
<dbReference type="GO" id="GO:0008033">
    <property type="term" value="P:tRNA processing"/>
    <property type="evidence" value="ECO:0007669"/>
    <property type="project" value="UniProtKB-KW"/>
</dbReference>
<evidence type="ECO:0000256" key="13">
    <source>
        <dbReference type="PIRNR" id="PIRNR004930"/>
    </source>
</evidence>
<dbReference type="NCBIfam" id="TIGR00057">
    <property type="entry name" value="L-threonylcarbamoyladenylate synthase"/>
    <property type="match status" value="1"/>
</dbReference>
<comment type="catalytic activity">
    <reaction evidence="12 13">
        <text>L-threonine + hydrogencarbonate + ATP = L-threonylcarbamoyladenylate + diphosphate + H2O</text>
        <dbReference type="Rhea" id="RHEA:36407"/>
        <dbReference type="ChEBI" id="CHEBI:15377"/>
        <dbReference type="ChEBI" id="CHEBI:17544"/>
        <dbReference type="ChEBI" id="CHEBI:30616"/>
        <dbReference type="ChEBI" id="CHEBI:33019"/>
        <dbReference type="ChEBI" id="CHEBI:57926"/>
        <dbReference type="ChEBI" id="CHEBI:73682"/>
        <dbReference type="EC" id="2.7.7.87"/>
    </reaction>
</comment>
<dbReference type="InterPro" id="IPR050156">
    <property type="entry name" value="TC-AMP_synthase_SUA5"/>
</dbReference>
<dbReference type="PIRSF" id="PIRSF004930">
    <property type="entry name" value="Tln_factor_SUA5"/>
    <property type="match status" value="1"/>
</dbReference>
<dbReference type="SUPFAM" id="SSF55821">
    <property type="entry name" value="YrdC/RibB"/>
    <property type="match status" value="1"/>
</dbReference>
<dbReference type="Gene3D" id="3.40.50.11030">
    <property type="entry name" value="Threonylcarbamoyl-AMP synthase, C-terminal domain"/>
    <property type="match status" value="1"/>
</dbReference>
<dbReference type="OrthoDB" id="9814580at2"/>
<dbReference type="InterPro" id="IPR010923">
    <property type="entry name" value="T(6)A37_SUA5"/>
</dbReference>
<feature type="binding site" evidence="14">
    <location>
        <position position="154"/>
    </location>
    <ligand>
        <name>ATP</name>
        <dbReference type="ChEBI" id="CHEBI:30616"/>
    </ligand>
</feature>
<keyword evidence="9 13" id="KW-0547">Nucleotide-binding</keyword>